<sequence length="137" mass="16192">MIRLYLDIDGVLLTKRNTRRPDFGAKFITFVTQHFDCYWLTTHCRGLADKAVQYLANFYGSETLRQLQAVQPTTWETLKTEAIDFSTDFYWLEDAPFKSEQLVLHKHGLADRLLLVDLDKVFELKRLKMYLEELLPE</sequence>
<proteinExistence type="predicted"/>
<reference evidence="1 2" key="1">
    <citation type="submission" date="2019-04" db="EMBL/GenBank/DDBJ databases">
        <authorList>
            <person name="Feng G."/>
            <person name="Zhang J."/>
            <person name="Zhu H."/>
        </authorList>
    </citation>
    <scope>NUCLEOTIDE SEQUENCE [LARGE SCALE GENOMIC DNA]</scope>
    <source>
        <strain evidence="1 2">92R-1</strain>
    </source>
</reference>
<dbReference type="Proteomes" id="UP000298337">
    <property type="component" value="Unassembled WGS sequence"/>
</dbReference>
<dbReference type="AlphaFoldDB" id="A0A4Z0PB62"/>
<keyword evidence="2" id="KW-1185">Reference proteome</keyword>
<dbReference type="EMBL" id="SRLA01000001">
    <property type="protein sequence ID" value="TGE09672.1"/>
    <property type="molecule type" value="Genomic_DNA"/>
</dbReference>
<accession>A0A4Z0PB62</accession>
<organism evidence="1 2">
    <name type="scientific">Hymenobacter fodinae</name>
    <dbReference type="NCBI Taxonomy" id="2510796"/>
    <lineage>
        <taxon>Bacteria</taxon>
        <taxon>Pseudomonadati</taxon>
        <taxon>Bacteroidota</taxon>
        <taxon>Cytophagia</taxon>
        <taxon>Cytophagales</taxon>
        <taxon>Hymenobacteraceae</taxon>
        <taxon>Hymenobacter</taxon>
    </lineage>
</organism>
<evidence type="ECO:0000313" key="1">
    <source>
        <dbReference type="EMBL" id="TGE09672.1"/>
    </source>
</evidence>
<name>A0A4Z0PB62_9BACT</name>
<dbReference type="OrthoDB" id="883890at2"/>
<protein>
    <recommendedName>
        <fullName evidence="3">FCP1 homology domain-containing protein</fullName>
    </recommendedName>
</protein>
<evidence type="ECO:0000313" key="2">
    <source>
        <dbReference type="Proteomes" id="UP000298337"/>
    </source>
</evidence>
<comment type="caution">
    <text evidence="1">The sequence shown here is derived from an EMBL/GenBank/DDBJ whole genome shotgun (WGS) entry which is preliminary data.</text>
</comment>
<gene>
    <name evidence="1" type="ORF">EU556_02215</name>
</gene>
<evidence type="ECO:0008006" key="3">
    <source>
        <dbReference type="Google" id="ProtNLM"/>
    </source>
</evidence>